<dbReference type="GO" id="GO:0046872">
    <property type="term" value="F:metal ion binding"/>
    <property type="evidence" value="ECO:0007669"/>
    <property type="project" value="UniProtKB-KW"/>
</dbReference>
<accession>A0A3E3HZ87</accession>
<comment type="caution">
    <text evidence="6">The sequence shown here is derived from an EMBL/GenBank/DDBJ whole genome shotgun (WGS) entry which is preliminary data.</text>
</comment>
<keyword evidence="4" id="KW-0460">Magnesium</keyword>
<protein>
    <submittedName>
        <fullName evidence="6">ChbG/HpnK family deacetylase</fullName>
    </submittedName>
</protein>
<evidence type="ECO:0000256" key="4">
    <source>
        <dbReference type="ARBA" id="ARBA00022842"/>
    </source>
</evidence>
<evidence type="ECO:0000313" key="6">
    <source>
        <dbReference type="EMBL" id="RGE57157.1"/>
    </source>
</evidence>
<name>A0A3E3HZ87_9FIRM</name>
<dbReference type="InterPro" id="IPR006879">
    <property type="entry name" value="YdjC-like"/>
</dbReference>
<keyword evidence="7" id="KW-1185">Reference proteome</keyword>
<comment type="cofactor">
    <cofactor evidence="1">
        <name>Mg(2+)</name>
        <dbReference type="ChEBI" id="CHEBI:18420"/>
    </cofactor>
</comment>
<keyword evidence="5" id="KW-0119">Carbohydrate metabolism</keyword>
<dbReference type="PANTHER" id="PTHR31609">
    <property type="entry name" value="YDJC DEACETYLASE FAMILY MEMBER"/>
    <property type="match status" value="1"/>
</dbReference>
<reference evidence="6" key="1">
    <citation type="submission" date="2018-08" db="EMBL/GenBank/DDBJ databases">
        <title>A genome reference for cultivated species of the human gut microbiota.</title>
        <authorList>
            <person name="Zou Y."/>
            <person name="Xue W."/>
            <person name="Luo G."/>
        </authorList>
    </citation>
    <scope>NUCLEOTIDE SEQUENCE [LARGE SCALE GENOMIC DNA]</scope>
    <source>
        <strain evidence="6">TF05-5AC</strain>
    </source>
</reference>
<dbReference type="AlphaFoldDB" id="A0A3E3HZ87"/>
<organism evidence="6 7">
    <name type="scientific">Eisenbergiella massiliensis</name>
    <dbReference type="NCBI Taxonomy" id="1720294"/>
    <lineage>
        <taxon>Bacteria</taxon>
        <taxon>Bacillati</taxon>
        <taxon>Bacillota</taxon>
        <taxon>Clostridia</taxon>
        <taxon>Lachnospirales</taxon>
        <taxon>Lachnospiraceae</taxon>
        <taxon>Eisenbergiella</taxon>
    </lineage>
</organism>
<proteinExistence type="predicted"/>
<evidence type="ECO:0000256" key="1">
    <source>
        <dbReference type="ARBA" id="ARBA00001946"/>
    </source>
</evidence>
<evidence type="ECO:0000256" key="2">
    <source>
        <dbReference type="ARBA" id="ARBA00022723"/>
    </source>
</evidence>
<gene>
    <name evidence="6" type="ORF">DXC51_20205</name>
</gene>
<dbReference type="RefSeq" id="WP_117545252.1">
    <property type="nucleotide sequence ID" value="NZ_QVLV01000017.1"/>
</dbReference>
<evidence type="ECO:0000256" key="5">
    <source>
        <dbReference type="ARBA" id="ARBA00023277"/>
    </source>
</evidence>
<dbReference type="GO" id="GO:0005975">
    <property type="term" value="P:carbohydrate metabolic process"/>
    <property type="evidence" value="ECO:0007669"/>
    <property type="project" value="InterPro"/>
</dbReference>
<dbReference type="GO" id="GO:0019213">
    <property type="term" value="F:deacetylase activity"/>
    <property type="evidence" value="ECO:0007669"/>
    <property type="project" value="TreeGrafter"/>
</dbReference>
<evidence type="ECO:0000313" key="7">
    <source>
        <dbReference type="Proteomes" id="UP000260812"/>
    </source>
</evidence>
<sequence>MSKIDIHADDYALSPNTSEDILQCLRAGKLNSISVLTNMSCYDAYAEKYQKGKAEWPCQPLLAVHLNFMEGHCAADPEEVKHLVDGQGYFNITWWDLFHWNYSPKKFMTIKKELKAEIKAQTERFREKFGEDLPLRFDGHQHTQMIPLCYWALLEVIVEQHYRTAYIRITKEPIMPYLRQVSLWKSYRPINWIKNLLLNFYALGMERTIKKNRPSWQSENSPMFLWGVLMSGHMDRDRIGILLPYMKKKAEDKGRCLEILFHPGSLLEEEAGEEFVSEGAKQFYLSDGRWIEKNAVMSMRTEEK</sequence>
<dbReference type="GeneID" id="97989127"/>
<evidence type="ECO:0000256" key="3">
    <source>
        <dbReference type="ARBA" id="ARBA00022801"/>
    </source>
</evidence>
<dbReference type="GO" id="GO:0016787">
    <property type="term" value="F:hydrolase activity"/>
    <property type="evidence" value="ECO:0007669"/>
    <property type="project" value="UniProtKB-KW"/>
</dbReference>
<keyword evidence="2" id="KW-0479">Metal-binding</keyword>
<dbReference type="EMBL" id="QVLV01000017">
    <property type="protein sequence ID" value="RGE57157.1"/>
    <property type="molecule type" value="Genomic_DNA"/>
</dbReference>
<keyword evidence="3" id="KW-0378">Hydrolase</keyword>
<dbReference type="Pfam" id="PF04794">
    <property type="entry name" value="YdjC"/>
    <property type="match status" value="1"/>
</dbReference>
<dbReference type="SUPFAM" id="SSF88713">
    <property type="entry name" value="Glycoside hydrolase/deacetylase"/>
    <property type="match status" value="1"/>
</dbReference>
<dbReference type="Proteomes" id="UP000260812">
    <property type="component" value="Unassembled WGS sequence"/>
</dbReference>
<dbReference type="InterPro" id="IPR011330">
    <property type="entry name" value="Glyco_hydro/deAcase_b/a-brl"/>
</dbReference>
<dbReference type="PANTHER" id="PTHR31609:SF1">
    <property type="entry name" value="CARBOHYDRATE DEACETYLASE"/>
    <property type="match status" value="1"/>
</dbReference>
<dbReference type="Gene3D" id="3.20.20.370">
    <property type="entry name" value="Glycoside hydrolase/deacetylase"/>
    <property type="match status" value="1"/>
</dbReference>